<feature type="compositionally biased region" description="Polar residues" evidence="5">
    <location>
        <begin position="206"/>
        <end position="215"/>
    </location>
</feature>
<dbReference type="GO" id="GO:0007165">
    <property type="term" value="P:signal transduction"/>
    <property type="evidence" value="ECO:0007669"/>
    <property type="project" value="InterPro"/>
</dbReference>
<evidence type="ECO:0000259" key="6">
    <source>
        <dbReference type="Pfam" id="PF07897"/>
    </source>
</evidence>
<dbReference type="InterPro" id="IPR012463">
    <property type="entry name" value="Ninja_motif"/>
</dbReference>
<name>A0A835H4S1_9MAGN</name>
<dbReference type="EMBL" id="JADFTS010000008">
    <property type="protein sequence ID" value="KAF9591573.1"/>
    <property type="molecule type" value="Genomic_DNA"/>
</dbReference>
<evidence type="ECO:0000313" key="8">
    <source>
        <dbReference type="EMBL" id="KAF9591573.1"/>
    </source>
</evidence>
<comment type="caution">
    <text evidence="8">The sequence shown here is derived from an EMBL/GenBank/DDBJ whole genome shotgun (WGS) entry which is preliminary data.</text>
</comment>
<dbReference type="InterPro" id="IPR032308">
    <property type="entry name" value="TDBD"/>
</dbReference>
<dbReference type="GO" id="GO:0005634">
    <property type="term" value="C:nucleus"/>
    <property type="evidence" value="ECO:0007669"/>
    <property type="project" value="UniProtKB-SubCell"/>
</dbReference>
<evidence type="ECO:0000256" key="1">
    <source>
        <dbReference type="ARBA" id="ARBA00004123"/>
    </source>
</evidence>
<feature type="domain" description="Tify" evidence="7">
    <location>
        <begin position="269"/>
        <end position="302"/>
    </location>
</feature>
<dbReference type="Proteomes" id="UP000631114">
    <property type="component" value="Unassembled WGS sequence"/>
</dbReference>
<accession>A0A835H4S1</accession>
<comment type="function">
    <text evidence="4">Acts as a negative regulator of abscisic acid (ABA) response.</text>
</comment>
<feature type="compositionally biased region" description="Gly residues" evidence="5">
    <location>
        <begin position="143"/>
        <end position="160"/>
    </location>
</feature>
<dbReference type="PANTHER" id="PTHR31413">
    <property type="entry name" value="AFP HOMOLOG 2"/>
    <property type="match status" value="1"/>
</dbReference>
<keyword evidence="9" id="KW-1185">Reference proteome</keyword>
<evidence type="ECO:0000256" key="5">
    <source>
        <dbReference type="SAM" id="MobiDB-lite"/>
    </source>
</evidence>
<feature type="region of interest" description="Disordered" evidence="5">
    <location>
        <begin position="143"/>
        <end position="219"/>
    </location>
</feature>
<dbReference type="PANTHER" id="PTHR31413:SF31">
    <property type="entry name" value="NINJA-FAMILY PROTEIN AFP3"/>
    <property type="match status" value="1"/>
</dbReference>
<protein>
    <recommendedName>
        <fullName evidence="4">Ninja-family protein</fullName>
    </recommendedName>
    <alternativeName>
        <fullName evidence="4">ABI-binding protein</fullName>
    </alternativeName>
</protein>
<dbReference type="AlphaFoldDB" id="A0A835H4S1"/>
<keyword evidence="3 4" id="KW-0539">Nucleus</keyword>
<feature type="compositionally biased region" description="Low complexity" evidence="5">
    <location>
        <begin position="161"/>
        <end position="180"/>
    </location>
</feature>
<dbReference type="Pfam" id="PF16135">
    <property type="entry name" value="TDBD"/>
    <property type="match status" value="1"/>
</dbReference>
<sequence length="311" mass="33807">MGNECMRDLLQRFSEKKHAFVETPEKEEVELNLGLSLGGCFGVEPNEKTSLLRSSSNACYTTSGFREDGLFSLTRTSSLPVENEVETRKRKGLETVRHMVGMKKRSEKERCSRDENDVKSESLIPLGPVHWCFGSQGMEDGGNLGTLSQGLGGSSQGSGSYGVSESENQQNQGSNNNSGSTSPASVLSLPEQSEHKPTLVPCSKPIQKSDTSGVTAKTPLDKHKVMNSCRMESEMKVMQEMPCVFTKGDGPNGKRIEGLLYQYRSGKEVRIVCVCHGSCLTPAEFVKHAGGNDVTHPLRHIVVVPSPPSVV</sequence>
<dbReference type="GO" id="GO:0045892">
    <property type="term" value="P:negative regulation of DNA-templated transcription"/>
    <property type="evidence" value="ECO:0007669"/>
    <property type="project" value="TreeGrafter"/>
</dbReference>
<feature type="domain" description="Ethylene-responsive binding factor-associated repression" evidence="6">
    <location>
        <begin position="25"/>
        <end position="59"/>
    </location>
</feature>
<dbReference type="Pfam" id="PF16136">
    <property type="entry name" value="NLS_NINJA_AFP"/>
    <property type="match status" value="1"/>
</dbReference>
<organism evidence="8 9">
    <name type="scientific">Coptis chinensis</name>
    <dbReference type="NCBI Taxonomy" id="261450"/>
    <lineage>
        <taxon>Eukaryota</taxon>
        <taxon>Viridiplantae</taxon>
        <taxon>Streptophyta</taxon>
        <taxon>Embryophyta</taxon>
        <taxon>Tracheophyta</taxon>
        <taxon>Spermatophyta</taxon>
        <taxon>Magnoliopsida</taxon>
        <taxon>Ranunculales</taxon>
        <taxon>Ranunculaceae</taxon>
        <taxon>Coptidoideae</taxon>
        <taxon>Coptis</taxon>
    </lineage>
</organism>
<evidence type="ECO:0000259" key="7">
    <source>
        <dbReference type="Pfam" id="PF16135"/>
    </source>
</evidence>
<dbReference type="Pfam" id="PF07897">
    <property type="entry name" value="EAR"/>
    <property type="match status" value="1"/>
</dbReference>
<dbReference type="OrthoDB" id="667358at2759"/>
<evidence type="ECO:0000256" key="3">
    <source>
        <dbReference type="ARBA" id="ARBA00023242"/>
    </source>
</evidence>
<dbReference type="InterPro" id="IPR031307">
    <property type="entry name" value="Ninja_fam"/>
</dbReference>
<comment type="similarity">
    <text evidence="2 4">Belongs to the Ninja family.</text>
</comment>
<comment type="subcellular location">
    <subcellularLocation>
        <location evidence="1 4">Nucleus</location>
    </subcellularLocation>
</comment>
<evidence type="ECO:0000313" key="9">
    <source>
        <dbReference type="Proteomes" id="UP000631114"/>
    </source>
</evidence>
<evidence type="ECO:0000256" key="4">
    <source>
        <dbReference type="RuleBase" id="RU369029"/>
    </source>
</evidence>
<proteinExistence type="inferred from homology"/>
<reference evidence="8 9" key="1">
    <citation type="submission" date="2020-10" db="EMBL/GenBank/DDBJ databases">
        <title>The Coptis chinensis genome and diversification of protoberbering-type alkaloids.</title>
        <authorList>
            <person name="Wang B."/>
            <person name="Shu S."/>
            <person name="Song C."/>
            <person name="Liu Y."/>
        </authorList>
    </citation>
    <scope>NUCLEOTIDE SEQUENCE [LARGE SCALE GENOMIC DNA]</scope>
    <source>
        <strain evidence="8">HL-2020</strain>
        <tissue evidence="8">Leaf</tissue>
    </source>
</reference>
<dbReference type="InterPro" id="IPR032310">
    <property type="entry name" value="NLS_NINJA_AFP-like"/>
</dbReference>
<gene>
    <name evidence="8" type="ORF">IFM89_004627</name>
</gene>
<evidence type="ECO:0000256" key="2">
    <source>
        <dbReference type="ARBA" id="ARBA00006081"/>
    </source>
</evidence>